<keyword evidence="6 11" id="KW-0798">TonB box</keyword>
<evidence type="ECO:0000256" key="7">
    <source>
        <dbReference type="ARBA" id="ARBA00023136"/>
    </source>
</evidence>
<dbReference type="InterPro" id="IPR008969">
    <property type="entry name" value="CarboxyPept-like_regulatory"/>
</dbReference>
<dbReference type="InterPro" id="IPR039426">
    <property type="entry name" value="TonB-dep_rcpt-like"/>
</dbReference>
<keyword evidence="9 10" id="KW-0998">Cell outer membrane</keyword>
<keyword evidence="3 10" id="KW-1134">Transmembrane beta strand</keyword>
<dbReference type="InterPro" id="IPR037066">
    <property type="entry name" value="Plug_dom_sf"/>
</dbReference>
<dbReference type="Gene3D" id="2.40.170.20">
    <property type="entry name" value="TonB-dependent receptor, beta-barrel domain"/>
    <property type="match status" value="1"/>
</dbReference>
<evidence type="ECO:0000313" key="15">
    <source>
        <dbReference type="Proteomes" id="UP000184121"/>
    </source>
</evidence>
<evidence type="ECO:0000256" key="8">
    <source>
        <dbReference type="ARBA" id="ARBA00023170"/>
    </source>
</evidence>
<evidence type="ECO:0000256" key="5">
    <source>
        <dbReference type="ARBA" id="ARBA00022729"/>
    </source>
</evidence>
<protein>
    <submittedName>
        <fullName evidence="14">Outer membrane receptor proteins, mostly Fe transport</fullName>
    </submittedName>
</protein>
<feature type="domain" description="TonB-dependent receptor plug" evidence="13">
    <location>
        <begin position="142"/>
        <end position="246"/>
    </location>
</feature>
<dbReference type="GO" id="GO:0009279">
    <property type="term" value="C:cell outer membrane"/>
    <property type="evidence" value="ECO:0007669"/>
    <property type="project" value="UniProtKB-SubCell"/>
</dbReference>
<keyword evidence="7 10" id="KW-0472">Membrane</keyword>
<dbReference type="EMBL" id="FRBY01000001">
    <property type="protein sequence ID" value="SHL51281.1"/>
    <property type="molecule type" value="Genomic_DNA"/>
</dbReference>
<evidence type="ECO:0000256" key="2">
    <source>
        <dbReference type="ARBA" id="ARBA00022448"/>
    </source>
</evidence>
<dbReference type="Pfam" id="PF00593">
    <property type="entry name" value="TonB_dep_Rec_b-barrel"/>
    <property type="match status" value="1"/>
</dbReference>
<dbReference type="GO" id="GO:0015344">
    <property type="term" value="F:siderophore uptake transmembrane transporter activity"/>
    <property type="evidence" value="ECO:0007669"/>
    <property type="project" value="TreeGrafter"/>
</dbReference>
<dbReference type="AlphaFoldDB" id="A0A1M7B8K8"/>
<dbReference type="PANTHER" id="PTHR30069:SF29">
    <property type="entry name" value="HEMOGLOBIN AND HEMOGLOBIN-HAPTOGLOBIN-BINDING PROTEIN 1-RELATED"/>
    <property type="match status" value="1"/>
</dbReference>
<accession>A0A1M7B8K8</accession>
<reference evidence="15" key="1">
    <citation type="submission" date="2016-11" db="EMBL/GenBank/DDBJ databases">
        <authorList>
            <person name="Varghese N."/>
            <person name="Submissions S."/>
        </authorList>
    </citation>
    <scope>NUCLEOTIDE SEQUENCE [LARGE SCALE GENOMIC DNA]</scope>
    <source>
        <strain evidence="15">DSM 1811</strain>
    </source>
</reference>
<dbReference type="GO" id="GO:0044718">
    <property type="term" value="P:siderophore transmembrane transport"/>
    <property type="evidence" value="ECO:0007669"/>
    <property type="project" value="TreeGrafter"/>
</dbReference>
<dbReference type="Gene3D" id="2.60.40.1120">
    <property type="entry name" value="Carboxypeptidase-like, regulatory domain"/>
    <property type="match status" value="1"/>
</dbReference>
<dbReference type="STRING" id="29534.SAMN05444366_0966"/>
<name>A0A1M7B8K8_9FLAO</name>
<dbReference type="SUPFAM" id="SSF49464">
    <property type="entry name" value="Carboxypeptidase regulatory domain-like"/>
    <property type="match status" value="1"/>
</dbReference>
<dbReference type="Proteomes" id="UP000184121">
    <property type="component" value="Unassembled WGS sequence"/>
</dbReference>
<dbReference type="Gene3D" id="2.170.130.10">
    <property type="entry name" value="TonB-dependent receptor, plug domain"/>
    <property type="match status" value="1"/>
</dbReference>
<keyword evidence="5" id="KW-0732">Signal</keyword>
<gene>
    <name evidence="14" type="ORF">SAMN05444366_0966</name>
</gene>
<proteinExistence type="inferred from homology"/>
<evidence type="ECO:0000256" key="4">
    <source>
        <dbReference type="ARBA" id="ARBA00022692"/>
    </source>
</evidence>
<organism evidence="14 15">
    <name type="scientific">Flavobacterium saccharophilum</name>
    <dbReference type="NCBI Taxonomy" id="29534"/>
    <lineage>
        <taxon>Bacteria</taxon>
        <taxon>Pseudomonadati</taxon>
        <taxon>Bacteroidota</taxon>
        <taxon>Flavobacteriia</taxon>
        <taxon>Flavobacteriales</taxon>
        <taxon>Flavobacteriaceae</taxon>
        <taxon>Flavobacterium</taxon>
    </lineage>
</organism>
<dbReference type="Pfam" id="PF13715">
    <property type="entry name" value="CarbopepD_reg_2"/>
    <property type="match status" value="1"/>
</dbReference>
<dbReference type="InterPro" id="IPR036942">
    <property type="entry name" value="Beta-barrel_TonB_sf"/>
</dbReference>
<feature type="domain" description="TonB-dependent receptor-like beta-barrel" evidence="12">
    <location>
        <begin position="397"/>
        <end position="782"/>
    </location>
</feature>
<keyword evidence="4 10" id="KW-0812">Transmembrane</keyword>
<sequence>MEKLSAGLIFVQNFISINIKIMHIKKILLLILVLLASIQGFSQKSKVKLNGVVLTQNGQPAESVSVALKGTGYSALTNEKGEYELNAEPGDYVLSVTYIGYKPKQIKINLQSNHTAATISIDEDMAALEEVQVTGKSKVERVREQAFNVTAVDLKIIHNTSQDLNQVLNRTTGVRVRETGGMGSDFNFSLNGFSGNQVKFFMDGIPIDSYGSSFTLNNIPVNLAERIEVYKGVVPVELGSDALGGAINIITNQSVKRYVDASYSFGSFNTHKLAVNTRFSGKNGFVANINAFGNYSDNSYKVDVSVADKNGNFGPVQPYKHFHDGYKSGAIIAEAGVKGKKYADYLVLGMMFSANEKEIQNGSTMQRVVGDAFKDSQAFVSSIKYKKESLFTKNLSVNLVASYNIVNSRSVDTSSYRYKWDGSRTYSVLNSSGEINREKTIYVYDDNSFQANTNFKYDLNEDQYLAFNYSVNNLKRTEEEQYRVEEVKPGSPTLNKNILGLSYNLAAFDRKLSFIAFGKKYFLKSKMIDVVDDYAEEKQYNVLNDSFDDWGYGTALAYFLTGEIQLKASYEHAFRLPTSEEMLGDGLTVYPAIGLDPEESDNFNAGFSYKKFYNKHSFGFQGNFIYRNAKNFIQNVPQDAKSIYKNLADVRVTGFDGSFHYGYMKWLTFEINATQQKSIDQSNFDPPGTNIPNDYKGSQIANVPIFYGNANLGFNFKNIRTSDDNLSLNLFANYVGEYYLKSTKNGDPSSRRTIPEQFTQSIAAAYGFGKGKYNLGLECNNITNAKVYDYFMIQKPGRSFTIKFRYFIN</sequence>
<evidence type="ECO:0000259" key="13">
    <source>
        <dbReference type="Pfam" id="PF07715"/>
    </source>
</evidence>
<evidence type="ECO:0000256" key="11">
    <source>
        <dbReference type="RuleBase" id="RU003357"/>
    </source>
</evidence>
<evidence type="ECO:0000256" key="3">
    <source>
        <dbReference type="ARBA" id="ARBA00022452"/>
    </source>
</evidence>
<evidence type="ECO:0000313" key="14">
    <source>
        <dbReference type="EMBL" id="SHL51281.1"/>
    </source>
</evidence>
<dbReference type="PROSITE" id="PS52016">
    <property type="entry name" value="TONB_DEPENDENT_REC_3"/>
    <property type="match status" value="1"/>
</dbReference>
<evidence type="ECO:0000256" key="10">
    <source>
        <dbReference type="PROSITE-ProRule" id="PRU01360"/>
    </source>
</evidence>
<dbReference type="SUPFAM" id="SSF56935">
    <property type="entry name" value="Porins"/>
    <property type="match status" value="1"/>
</dbReference>
<comment type="similarity">
    <text evidence="10 11">Belongs to the TonB-dependent receptor family.</text>
</comment>
<dbReference type="PANTHER" id="PTHR30069">
    <property type="entry name" value="TONB-DEPENDENT OUTER MEMBRANE RECEPTOR"/>
    <property type="match status" value="1"/>
</dbReference>
<evidence type="ECO:0000256" key="1">
    <source>
        <dbReference type="ARBA" id="ARBA00004571"/>
    </source>
</evidence>
<dbReference type="InterPro" id="IPR000531">
    <property type="entry name" value="Beta-barrel_TonB"/>
</dbReference>
<dbReference type="Pfam" id="PF07715">
    <property type="entry name" value="Plug"/>
    <property type="match status" value="1"/>
</dbReference>
<keyword evidence="15" id="KW-1185">Reference proteome</keyword>
<comment type="subcellular location">
    <subcellularLocation>
        <location evidence="1 10">Cell outer membrane</location>
        <topology evidence="1 10">Multi-pass membrane protein</topology>
    </subcellularLocation>
</comment>
<keyword evidence="2 10" id="KW-0813">Transport</keyword>
<evidence type="ECO:0000256" key="6">
    <source>
        <dbReference type="ARBA" id="ARBA00023077"/>
    </source>
</evidence>
<dbReference type="InterPro" id="IPR012910">
    <property type="entry name" value="Plug_dom"/>
</dbReference>
<keyword evidence="8 14" id="KW-0675">Receptor</keyword>
<evidence type="ECO:0000256" key="9">
    <source>
        <dbReference type="ARBA" id="ARBA00023237"/>
    </source>
</evidence>
<evidence type="ECO:0000259" key="12">
    <source>
        <dbReference type="Pfam" id="PF00593"/>
    </source>
</evidence>